<dbReference type="HOGENOM" id="CLU_2992721_0_0_6"/>
<organism evidence="2 3">
    <name type="scientific">Photobacterium leiognathi lrivu.4.1</name>
    <dbReference type="NCBI Taxonomy" id="1248232"/>
    <lineage>
        <taxon>Bacteria</taxon>
        <taxon>Pseudomonadati</taxon>
        <taxon>Pseudomonadota</taxon>
        <taxon>Gammaproteobacteria</taxon>
        <taxon>Vibrionales</taxon>
        <taxon>Vibrionaceae</taxon>
        <taxon>Photobacterium</taxon>
    </lineage>
</organism>
<reference evidence="3" key="1">
    <citation type="submission" date="2012-12" db="EMBL/GenBank/DDBJ databases">
        <title>Genome Sequence of Photobacterium leiognathi lrivu.4.1.</title>
        <authorList>
            <person name="Urbanczyk H."/>
            <person name="Ogura Y."/>
            <person name="Hayashi T."/>
            <person name="Dunlap P.V."/>
        </authorList>
    </citation>
    <scope>NUCLEOTIDE SEQUENCE [LARGE SCALE GENOMIC DNA]</scope>
    <source>
        <strain evidence="3">lrivu.4.1</strain>
    </source>
</reference>
<proteinExistence type="predicted"/>
<keyword evidence="1" id="KW-1133">Transmembrane helix</keyword>
<protein>
    <submittedName>
        <fullName evidence="2">Uncharacterized protein</fullName>
    </submittedName>
</protein>
<accession>V5H505</accession>
<evidence type="ECO:0000256" key="1">
    <source>
        <dbReference type="SAM" id="Phobius"/>
    </source>
</evidence>
<name>V5H505_PHOLE</name>
<dbReference type="EMBL" id="DF196821">
    <property type="protein sequence ID" value="GAD32102.1"/>
    <property type="molecule type" value="Genomic_DNA"/>
</dbReference>
<evidence type="ECO:0000313" key="3">
    <source>
        <dbReference type="Proteomes" id="UP000030675"/>
    </source>
</evidence>
<sequence>MHAKKMLQLYSENKQDPSDLIAVCVVLGWMIKPVEIFRVLAIPYGIKCKSGSYLVYC</sequence>
<feature type="transmembrane region" description="Helical" evidence="1">
    <location>
        <begin position="20"/>
        <end position="41"/>
    </location>
</feature>
<keyword evidence="1" id="KW-0472">Membrane</keyword>
<dbReference type="Proteomes" id="UP000030675">
    <property type="component" value="Unassembled WGS sequence"/>
</dbReference>
<evidence type="ECO:0000313" key="2">
    <source>
        <dbReference type="EMBL" id="GAD32102.1"/>
    </source>
</evidence>
<keyword evidence="1" id="KW-0812">Transmembrane</keyword>
<gene>
    <name evidence="2" type="ORF">PLEI_3770</name>
</gene>
<dbReference type="AlphaFoldDB" id="V5H505"/>